<keyword evidence="4" id="KW-1003">Cell membrane</keyword>
<evidence type="ECO:0000313" key="19">
    <source>
        <dbReference type="Proteomes" id="UP000682811"/>
    </source>
</evidence>
<gene>
    <name evidence="18" type="ORF">J34TS1_04660</name>
</gene>
<evidence type="ECO:0000256" key="6">
    <source>
        <dbReference type="ARBA" id="ARBA00022679"/>
    </source>
</evidence>
<evidence type="ECO:0000256" key="15">
    <source>
        <dbReference type="SAM" id="Phobius"/>
    </source>
</evidence>
<keyword evidence="5" id="KW-0597">Phosphoprotein</keyword>
<evidence type="ECO:0000256" key="13">
    <source>
        <dbReference type="ARBA" id="ARBA00023136"/>
    </source>
</evidence>
<evidence type="ECO:0000259" key="17">
    <source>
        <dbReference type="PROSITE" id="PS50885"/>
    </source>
</evidence>
<dbReference type="SUPFAM" id="SSF55874">
    <property type="entry name" value="ATPase domain of HSP90 chaperone/DNA topoisomerase II/histidine kinase"/>
    <property type="match status" value="1"/>
</dbReference>
<evidence type="ECO:0000256" key="7">
    <source>
        <dbReference type="ARBA" id="ARBA00022692"/>
    </source>
</evidence>
<dbReference type="PANTHER" id="PTHR45528:SF8">
    <property type="entry name" value="HISTIDINE KINASE"/>
    <property type="match status" value="1"/>
</dbReference>
<feature type="coiled-coil region" evidence="14">
    <location>
        <begin position="302"/>
        <end position="329"/>
    </location>
</feature>
<evidence type="ECO:0000256" key="9">
    <source>
        <dbReference type="ARBA" id="ARBA00022777"/>
    </source>
</evidence>
<evidence type="ECO:0000256" key="10">
    <source>
        <dbReference type="ARBA" id="ARBA00022840"/>
    </source>
</evidence>
<dbReference type="SMART" id="SM00388">
    <property type="entry name" value="HisKA"/>
    <property type="match status" value="1"/>
</dbReference>
<dbReference type="InterPro" id="IPR036890">
    <property type="entry name" value="HATPase_C_sf"/>
</dbReference>
<comment type="caution">
    <text evidence="18">The sequence shown here is derived from an EMBL/GenBank/DDBJ whole genome shotgun (WGS) entry which is preliminary data.</text>
</comment>
<dbReference type="GO" id="GO:0000155">
    <property type="term" value="F:phosphorelay sensor kinase activity"/>
    <property type="evidence" value="ECO:0007669"/>
    <property type="project" value="InterPro"/>
</dbReference>
<dbReference type="PROSITE" id="PS50885">
    <property type="entry name" value="HAMP"/>
    <property type="match status" value="1"/>
</dbReference>
<evidence type="ECO:0000259" key="16">
    <source>
        <dbReference type="PROSITE" id="PS50109"/>
    </source>
</evidence>
<dbReference type="Pfam" id="PF02518">
    <property type="entry name" value="HATPase_c"/>
    <property type="match status" value="1"/>
</dbReference>
<dbReference type="Gene3D" id="6.10.340.10">
    <property type="match status" value="1"/>
</dbReference>
<dbReference type="Gene3D" id="3.30.565.10">
    <property type="entry name" value="Histidine kinase-like ATPase, C-terminal domain"/>
    <property type="match status" value="1"/>
</dbReference>
<dbReference type="InterPro" id="IPR004358">
    <property type="entry name" value="Sig_transdc_His_kin-like_C"/>
</dbReference>
<keyword evidence="11 15" id="KW-1133">Transmembrane helix</keyword>
<dbReference type="Gene3D" id="1.10.287.130">
    <property type="match status" value="1"/>
</dbReference>
<evidence type="ECO:0000256" key="4">
    <source>
        <dbReference type="ARBA" id="ARBA00022475"/>
    </source>
</evidence>
<proteinExistence type="predicted"/>
<evidence type="ECO:0000256" key="14">
    <source>
        <dbReference type="SAM" id="Coils"/>
    </source>
</evidence>
<protein>
    <recommendedName>
        <fullName evidence="3">histidine kinase</fullName>
        <ecNumber evidence="3">2.7.13.3</ecNumber>
    </recommendedName>
</protein>
<dbReference type="Pfam" id="PF00672">
    <property type="entry name" value="HAMP"/>
    <property type="match status" value="1"/>
</dbReference>
<dbReference type="SMART" id="SM00387">
    <property type="entry name" value="HATPase_c"/>
    <property type="match status" value="1"/>
</dbReference>
<evidence type="ECO:0000256" key="1">
    <source>
        <dbReference type="ARBA" id="ARBA00000085"/>
    </source>
</evidence>
<dbReference type="GO" id="GO:0005524">
    <property type="term" value="F:ATP binding"/>
    <property type="evidence" value="ECO:0007669"/>
    <property type="project" value="UniProtKB-KW"/>
</dbReference>
<dbReference type="InterPro" id="IPR005467">
    <property type="entry name" value="His_kinase_dom"/>
</dbReference>
<accession>A0A920CM06</accession>
<dbReference type="InterPro" id="IPR003661">
    <property type="entry name" value="HisK_dim/P_dom"/>
</dbReference>
<comment type="subcellular location">
    <subcellularLocation>
        <location evidence="2">Cell membrane</location>
        <topology evidence="2">Multi-pass membrane protein</topology>
    </subcellularLocation>
</comment>
<feature type="transmembrane region" description="Helical" evidence="15">
    <location>
        <begin position="175"/>
        <end position="203"/>
    </location>
</feature>
<dbReference type="RefSeq" id="WP_212976827.1">
    <property type="nucleotide sequence ID" value="NZ_AP025343.1"/>
</dbReference>
<dbReference type="EMBL" id="BORT01000001">
    <property type="protein sequence ID" value="GIO45701.1"/>
    <property type="molecule type" value="Genomic_DNA"/>
</dbReference>
<evidence type="ECO:0000256" key="3">
    <source>
        <dbReference type="ARBA" id="ARBA00012438"/>
    </source>
</evidence>
<dbReference type="SUPFAM" id="SSF158472">
    <property type="entry name" value="HAMP domain-like"/>
    <property type="match status" value="1"/>
</dbReference>
<feature type="domain" description="HAMP" evidence="17">
    <location>
        <begin position="208"/>
        <end position="260"/>
    </location>
</feature>
<reference evidence="18 19" key="1">
    <citation type="submission" date="2021-03" db="EMBL/GenBank/DDBJ databases">
        <title>Antimicrobial resistance genes in bacteria isolated from Japanese honey, and their potential for conferring macrolide and lincosamide resistance in the American foulbrood pathogen Paenibacillus larvae.</title>
        <authorList>
            <person name="Okamoto M."/>
            <person name="Kumagai M."/>
            <person name="Kanamori H."/>
            <person name="Takamatsu D."/>
        </authorList>
    </citation>
    <scope>NUCLEOTIDE SEQUENCE [LARGE SCALE GENOMIC DNA]</scope>
    <source>
        <strain evidence="18 19">J34TS1</strain>
    </source>
</reference>
<keyword evidence="6" id="KW-0808">Transferase</keyword>
<keyword evidence="14" id="KW-0175">Coiled coil</keyword>
<dbReference type="Proteomes" id="UP000682811">
    <property type="component" value="Unassembled WGS sequence"/>
</dbReference>
<keyword evidence="9 18" id="KW-0418">Kinase</keyword>
<dbReference type="PRINTS" id="PR00344">
    <property type="entry name" value="BCTRLSENSOR"/>
</dbReference>
<keyword evidence="7 15" id="KW-0812">Transmembrane</keyword>
<keyword evidence="12" id="KW-0902">Two-component regulatory system</keyword>
<evidence type="ECO:0000313" key="18">
    <source>
        <dbReference type="EMBL" id="GIO45701.1"/>
    </source>
</evidence>
<dbReference type="SUPFAM" id="SSF47384">
    <property type="entry name" value="Homodimeric domain of signal transducing histidine kinase"/>
    <property type="match status" value="1"/>
</dbReference>
<comment type="catalytic activity">
    <reaction evidence="1">
        <text>ATP + protein L-histidine = ADP + protein N-phospho-L-histidine.</text>
        <dbReference type="EC" id="2.7.13.3"/>
    </reaction>
</comment>
<dbReference type="PROSITE" id="PS50109">
    <property type="entry name" value="HIS_KIN"/>
    <property type="match status" value="1"/>
</dbReference>
<feature type="domain" description="Histidine kinase" evidence="16">
    <location>
        <begin position="275"/>
        <end position="492"/>
    </location>
</feature>
<dbReference type="InterPro" id="IPR050398">
    <property type="entry name" value="HssS/ArlS-like"/>
</dbReference>
<organism evidence="18 19">
    <name type="scientific">Paenibacillus azoreducens</name>
    <dbReference type="NCBI Taxonomy" id="116718"/>
    <lineage>
        <taxon>Bacteria</taxon>
        <taxon>Bacillati</taxon>
        <taxon>Bacillota</taxon>
        <taxon>Bacilli</taxon>
        <taxon>Bacillales</taxon>
        <taxon>Paenibacillaceae</taxon>
        <taxon>Paenibacillus</taxon>
    </lineage>
</organism>
<evidence type="ECO:0000256" key="12">
    <source>
        <dbReference type="ARBA" id="ARBA00023012"/>
    </source>
</evidence>
<dbReference type="InterPro" id="IPR036097">
    <property type="entry name" value="HisK_dim/P_sf"/>
</dbReference>
<sequence>MGKIGRIERQPLKRQMILTFVWIMLLSAFCSIMTIGFGLWWLVQNNFFRPANTYENKLPAITSYVRLQHEAILNPSNRAELEKMIPAEGIRYQVVGLDGKPLYGTIADRMVSGREALINTLNRTVSAEPSTGIGGRYVRIDPVISKAGELKGAILLKYKLEVTSQYNNNNKGFNLINITLIVVLILLVMSPFLYIAVFTYLFAARLGRRIARPVHELIKASERISDQDLDFTVSYKAENELGLLTESFENMRSALKSSLLREWKLEQERRDMMDAIAHDFRTPMTVIQGNVELLADTPEMPRSQAEKHLKVIEDNIQRVNRLIQDVQVASEKDIEYFPLRTGEIRLQQFLQDKELEIGYICGSRQVRHSFHVEDFAPGAGEIVLVDVQRVSQVLDNLISNSLRYLPVKGGWLGIRIERHASMLQFEICDNGQGFNNKDLPHLFEKFYSGEMGQSGLGLYTAKIIVEKHGGSIRAYNRQEGGACITFTIRPQEPAAKDEDI</sequence>
<dbReference type="InterPro" id="IPR003660">
    <property type="entry name" value="HAMP_dom"/>
</dbReference>
<keyword evidence="10" id="KW-0067">ATP-binding</keyword>
<dbReference type="CDD" id="cd06225">
    <property type="entry name" value="HAMP"/>
    <property type="match status" value="1"/>
</dbReference>
<evidence type="ECO:0000256" key="11">
    <source>
        <dbReference type="ARBA" id="ARBA00022989"/>
    </source>
</evidence>
<dbReference type="SMART" id="SM00304">
    <property type="entry name" value="HAMP"/>
    <property type="match status" value="1"/>
</dbReference>
<keyword evidence="8" id="KW-0547">Nucleotide-binding</keyword>
<keyword evidence="13 15" id="KW-0472">Membrane</keyword>
<keyword evidence="19" id="KW-1185">Reference proteome</keyword>
<dbReference type="Pfam" id="PF00512">
    <property type="entry name" value="HisKA"/>
    <property type="match status" value="1"/>
</dbReference>
<dbReference type="InterPro" id="IPR003594">
    <property type="entry name" value="HATPase_dom"/>
</dbReference>
<evidence type="ECO:0000256" key="8">
    <source>
        <dbReference type="ARBA" id="ARBA00022741"/>
    </source>
</evidence>
<evidence type="ECO:0000256" key="5">
    <source>
        <dbReference type="ARBA" id="ARBA00022553"/>
    </source>
</evidence>
<dbReference type="PANTHER" id="PTHR45528">
    <property type="entry name" value="SENSOR HISTIDINE KINASE CPXA"/>
    <property type="match status" value="1"/>
</dbReference>
<dbReference type="EC" id="2.7.13.3" evidence="3"/>
<dbReference type="CDD" id="cd00082">
    <property type="entry name" value="HisKA"/>
    <property type="match status" value="1"/>
</dbReference>
<dbReference type="GO" id="GO:0005886">
    <property type="term" value="C:plasma membrane"/>
    <property type="evidence" value="ECO:0007669"/>
    <property type="project" value="UniProtKB-SubCell"/>
</dbReference>
<dbReference type="AlphaFoldDB" id="A0A920CM06"/>
<evidence type="ECO:0000256" key="2">
    <source>
        <dbReference type="ARBA" id="ARBA00004651"/>
    </source>
</evidence>
<name>A0A920CM06_9BACL</name>
<feature type="transmembrane region" description="Helical" evidence="15">
    <location>
        <begin position="20"/>
        <end position="43"/>
    </location>
</feature>